<comment type="caution">
    <text evidence="2">The sequence shown here is derived from an EMBL/GenBank/DDBJ whole genome shotgun (WGS) entry which is preliminary data.</text>
</comment>
<gene>
    <name evidence="2" type="ORF">ABID37_004262</name>
</gene>
<dbReference type="EMBL" id="JBEPML010000020">
    <property type="protein sequence ID" value="MET3794022.1"/>
    <property type="molecule type" value="Genomic_DNA"/>
</dbReference>
<proteinExistence type="predicted"/>
<organism evidence="2 3">
    <name type="scientific">Aquamicrobium terrae</name>
    <dbReference type="NCBI Taxonomy" id="1324945"/>
    <lineage>
        <taxon>Bacteria</taxon>
        <taxon>Pseudomonadati</taxon>
        <taxon>Pseudomonadota</taxon>
        <taxon>Alphaproteobacteria</taxon>
        <taxon>Hyphomicrobiales</taxon>
        <taxon>Phyllobacteriaceae</taxon>
        <taxon>Aquamicrobium</taxon>
    </lineage>
</organism>
<dbReference type="RefSeq" id="WP_354198394.1">
    <property type="nucleotide sequence ID" value="NZ_JBEPML010000020.1"/>
</dbReference>
<protein>
    <submittedName>
        <fullName evidence="2">Uncharacterized protein</fullName>
    </submittedName>
</protein>
<keyword evidence="1" id="KW-0812">Transmembrane</keyword>
<feature type="transmembrane region" description="Helical" evidence="1">
    <location>
        <begin position="12"/>
        <end position="38"/>
    </location>
</feature>
<evidence type="ECO:0000256" key="1">
    <source>
        <dbReference type="SAM" id="Phobius"/>
    </source>
</evidence>
<name>A0ABV2N5C9_9HYPH</name>
<accession>A0ABV2N5C9</accession>
<keyword evidence="3" id="KW-1185">Reference proteome</keyword>
<feature type="transmembrane region" description="Helical" evidence="1">
    <location>
        <begin position="50"/>
        <end position="75"/>
    </location>
</feature>
<evidence type="ECO:0000313" key="3">
    <source>
        <dbReference type="Proteomes" id="UP001549076"/>
    </source>
</evidence>
<keyword evidence="1" id="KW-1133">Transmembrane helix</keyword>
<reference evidence="2 3" key="1">
    <citation type="submission" date="2024-06" db="EMBL/GenBank/DDBJ databases">
        <title>Genomic Encyclopedia of Type Strains, Phase IV (KMG-IV): sequencing the most valuable type-strain genomes for metagenomic binning, comparative biology and taxonomic classification.</title>
        <authorList>
            <person name="Goeker M."/>
        </authorList>
    </citation>
    <scope>NUCLEOTIDE SEQUENCE [LARGE SCALE GENOMIC DNA]</scope>
    <source>
        <strain evidence="2 3">DSM 27865</strain>
    </source>
</reference>
<dbReference type="Proteomes" id="UP001549076">
    <property type="component" value="Unassembled WGS sequence"/>
</dbReference>
<evidence type="ECO:0000313" key="2">
    <source>
        <dbReference type="EMBL" id="MET3794022.1"/>
    </source>
</evidence>
<keyword evidence="1" id="KW-0472">Membrane</keyword>
<sequence length="81" mass="8659">MTARYLLISLARVLLIAVILFICLAMAMTIGMTLAHVGYLGTCQDGACELIAAIYIMPLGGVGLFILTLVGWAIVTARRCQ</sequence>